<dbReference type="InterPro" id="IPR002104">
    <property type="entry name" value="Integrase_catalytic"/>
</dbReference>
<evidence type="ECO:0000256" key="1">
    <source>
        <dbReference type="ARBA" id="ARBA00008857"/>
    </source>
</evidence>
<keyword evidence="2" id="KW-0229">DNA integration</keyword>
<dbReference type="EMBL" id="JAKRYL010000011">
    <property type="protein sequence ID" value="MCL7747905.1"/>
    <property type="molecule type" value="Genomic_DNA"/>
</dbReference>
<dbReference type="AlphaFoldDB" id="A0A9X2CTK6"/>
<keyword evidence="4" id="KW-0233">DNA recombination</keyword>
<dbReference type="GO" id="GO:0003677">
    <property type="term" value="F:DNA binding"/>
    <property type="evidence" value="ECO:0007669"/>
    <property type="project" value="UniProtKB-UniRule"/>
</dbReference>
<dbReference type="InterPro" id="IPR004107">
    <property type="entry name" value="Integrase_SAM-like_N"/>
</dbReference>
<accession>A0A9X2CTK6</accession>
<feature type="domain" description="Tyr recombinase" evidence="6">
    <location>
        <begin position="109"/>
        <end position="278"/>
    </location>
</feature>
<gene>
    <name evidence="8" type="ORF">MF646_12310</name>
</gene>
<evidence type="ECO:0000256" key="2">
    <source>
        <dbReference type="ARBA" id="ARBA00022908"/>
    </source>
</evidence>
<sequence length="278" mass="32066">MDKKCAGTTKDVIDSFAVYLSQKGRSENTIKTYCGVIHTFSSWLEAQDKELHELTQQDVQSYIDFLETEKRSVSTINKIFNTINTFAKSQNRPEMTENIKRSKTKIDYVAPDFLTEEEINTLLKKAKADSSKRNKAIVFALLYTGVRVSELCMLNRDDIKLNHKSQTGQMVVKNLEQENERIIPLSKELVHKLHDYLTSRNDEHEALFVSNYQKRIAARTVQHMLKEEYGVYPHKLRHTFCYDLVRKGVDLSIVAQLSGHSDINVTRQYLAVIDDIVS</sequence>
<dbReference type="PANTHER" id="PTHR30349">
    <property type="entry name" value="PHAGE INTEGRASE-RELATED"/>
    <property type="match status" value="1"/>
</dbReference>
<evidence type="ECO:0000256" key="5">
    <source>
        <dbReference type="PROSITE-ProRule" id="PRU01248"/>
    </source>
</evidence>
<dbReference type="GO" id="GO:0015074">
    <property type="term" value="P:DNA integration"/>
    <property type="evidence" value="ECO:0007669"/>
    <property type="project" value="UniProtKB-KW"/>
</dbReference>
<organism evidence="8 9">
    <name type="scientific">Halalkalibacter alkaliphilus</name>
    <dbReference type="NCBI Taxonomy" id="2917993"/>
    <lineage>
        <taxon>Bacteria</taxon>
        <taxon>Bacillati</taxon>
        <taxon>Bacillota</taxon>
        <taxon>Bacilli</taxon>
        <taxon>Bacillales</taxon>
        <taxon>Bacillaceae</taxon>
        <taxon>Halalkalibacter</taxon>
    </lineage>
</organism>
<evidence type="ECO:0000313" key="8">
    <source>
        <dbReference type="EMBL" id="MCL7747905.1"/>
    </source>
</evidence>
<evidence type="ECO:0000256" key="4">
    <source>
        <dbReference type="ARBA" id="ARBA00023172"/>
    </source>
</evidence>
<dbReference type="RefSeq" id="WP_250096795.1">
    <property type="nucleotide sequence ID" value="NZ_JAKRYL010000011.1"/>
</dbReference>
<comment type="caution">
    <text evidence="8">The sequence shown here is derived from an EMBL/GenBank/DDBJ whole genome shotgun (WGS) entry which is preliminary data.</text>
</comment>
<feature type="domain" description="Core-binding (CB)" evidence="7">
    <location>
        <begin position="7"/>
        <end position="91"/>
    </location>
</feature>
<keyword evidence="9" id="KW-1185">Reference proteome</keyword>
<dbReference type="InterPro" id="IPR050090">
    <property type="entry name" value="Tyrosine_recombinase_XerCD"/>
</dbReference>
<dbReference type="PROSITE" id="PS51900">
    <property type="entry name" value="CB"/>
    <property type="match status" value="1"/>
</dbReference>
<evidence type="ECO:0000256" key="3">
    <source>
        <dbReference type="ARBA" id="ARBA00023125"/>
    </source>
</evidence>
<protein>
    <submittedName>
        <fullName evidence="8">Tyrosine-type recombinase/integrase</fullName>
    </submittedName>
</protein>
<keyword evidence="3 5" id="KW-0238">DNA-binding</keyword>
<dbReference type="CDD" id="cd00397">
    <property type="entry name" value="DNA_BRE_C"/>
    <property type="match status" value="1"/>
</dbReference>
<evidence type="ECO:0000313" key="9">
    <source>
        <dbReference type="Proteomes" id="UP001139150"/>
    </source>
</evidence>
<dbReference type="Gene3D" id="1.10.150.130">
    <property type="match status" value="1"/>
</dbReference>
<dbReference type="InterPro" id="IPR010998">
    <property type="entry name" value="Integrase_recombinase_N"/>
</dbReference>
<dbReference type="SUPFAM" id="SSF56349">
    <property type="entry name" value="DNA breaking-rejoining enzymes"/>
    <property type="match status" value="1"/>
</dbReference>
<proteinExistence type="inferred from homology"/>
<dbReference type="PANTHER" id="PTHR30349:SF41">
    <property type="entry name" value="INTEGRASE_RECOMBINASE PROTEIN MJ0367-RELATED"/>
    <property type="match status" value="1"/>
</dbReference>
<dbReference type="GO" id="GO:0006310">
    <property type="term" value="P:DNA recombination"/>
    <property type="evidence" value="ECO:0007669"/>
    <property type="project" value="UniProtKB-KW"/>
</dbReference>
<reference evidence="8" key="1">
    <citation type="submission" date="2022-02" db="EMBL/GenBank/DDBJ databases">
        <title>Halalkalibacter sp. nov. isolated from Lonar Lake, India.</title>
        <authorList>
            <person name="Joshi A."/>
            <person name="Thite S."/>
            <person name="Lodha T."/>
        </authorList>
    </citation>
    <scope>NUCLEOTIDE SEQUENCE</scope>
    <source>
        <strain evidence="8">MEB205</strain>
    </source>
</reference>
<dbReference type="PROSITE" id="PS51898">
    <property type="entry name" value="TYR_RECOMBINASE"/>
    <property type="match status" value="1"/>
</dbReference>
<evidence type="ECO:0000259" key="7">
    <source>
        <dbReference type="PROSITE" id="PS51900"/>
    </source>
</evidence>
<evidence type="ECO:0000259" key="6">
    <source>
        <dbReference type="PROSITE" id="PS51898"/>
    </source>
</evidence>
<comment type="similarity">
    <text evidence="1">Belongs to the 'phage' integrase family.</text>
</comment>
<dbReference type="Pfam" id="PF13495">
    <property type="entry name" value="Phage_int_SAM_4"/>
    <property type="match status" value="1"/>
</dbReference>
<dbReference type="Gene3D" id="1.10.443.10">
    <property type="entry name" value="Intergrase catalytic core"/>
    <property type="match status" value="1"/>
</dbReference>
<name>A0A9X2CTK6_9BACI</name>
<dbReference type="Proteomes" id="UP001139150">
    <property type="component" value="Unassembled WGS sequence"/>
</dbReference>
<dbReference type="InterPro" id="IPR011010">
    <property type="entry name" value="DNA_brk_join_enz"/>
</dbReference>
<dbReference type="InterPro" id="IPR044068">
    <property type="entry name" value="CB"/>
</dbReference>
<dbReference type="InterPro" id="IPR013762">
    <property type="entry name" value="Integrase-like_cat_sf"/>
</dbReference>
<dbReference type="Pfam" id="PF00589">
    <property type="entry name" value="Phage_integrase"/>
    <property type="match status" value="1"/>
</dbReference>